<keyword evidence="1" id="KW-1133">Transmembrane helix</keyword>
<sequence length="166" mass="18377">MPAAVRPGPAAVELPEEFAGPVAYSDRWLWIALVLAVLVLLYYAAAWWLTRPRQGPAAPTDVEAPDARREHLDRIDRIEDEVRTGSLSPRGGHQELSDVVRSYVASVTTLPARTMALADFRARAPKELVDAIELMYPPEFAPDDVVARDRFDDALGQARALVTTWS</sequence>
<comment type="caution">
    <text evidence="2">The sequence shown here is derived from an EMBL/GenBank/DDBJ whole genome shotgun (WGS) entry which is preliminary data.</text>
</comment>
<evidence type="ECO:0008006" key="4">
    <source>
        <dbReference type="Google" id="ProtNLM"/>
    </source>
</evidence>
<reference evidence="3" key="1">
    <citation type="journal article" date="2019" name="Int. J. Syst. Evol. Microbiol.">
        <title>The Global Catalogue of Microorganisms (GCM) 10K type strain sequencing project: providing services to taxonomists for standard genome sequencing and annotation.</title>
        <authorList>
            <consortium name="The Broad Institute Genomics Platform"/>
            <consortium name="The Broad Institute Genome Sequencing Center for Infectious Disease"/>
            <person name="Wu L."/>
            <person name="Ma J."/>
        </authorList>
    </citation>
    <scope>NUCLEOTIDE SEQUENCE [LARGE SCALE GENOMIC DNA]</scope>
    <source>
        <strain evidence="3">YIM 94188</strain>
    </source>
</reference>
<keyword evidence="3" id="KW-1185">Reference proteome</keyword>
<gene>
    <name evidence="2" type="ORF">ACFPQB_07325</name>
</gene>
<accession>A0ABW0ZHA3</accession>
<evidence type="ECO:0000313" key="3">
    <source>
        <dbReference type="Proteomes" id="UP001596072"/>
    </source>
</evidence>
<keyword evidence="1" id="KW-0812">Transmembrane</keyword>
<evidence type="ECO:0000256" key="1">
    <source>
        <dbReference type="SAM" id="Phobius"/>
    </source>
</evidence>
<dbReference type="RefSeq" id="WP_136430919.1">
    <property type="nucleotide sequence ID" value="NZ_JBHSNS010000002.1"/>
</dbReference>
<dbReference type="EMBL" id="JBHSNS010000002">
    <property type="protein sequence ID" value="MFC5728724.1"/>
    <property type="molecule type" value="Genomic_DNA"/>
</dbReference>
<organism evidence="2 3">
    <name type="scientific">Nocardioides vastitatis</name>
    <dbReference type="NCBI Taxonomy" id="2568655"/>
    <lineage>
        <taxon>Bacteria</taxon>
        <taxon>Bacillati</taxon>
        <taxon>Actinomycetota</taxon>
        <taxon>Actinomycetes</taxon>
        <taxon>Propionibacteriales</taxon>
        <taxon>Nocardioidaceae</taxon>
        <taxon>Nocardioides</taxon>
    </lineage>
</organism>
<feature type="transmembrane region" description="Helical" evidence="1">
    <location>
        <begin position="28"/>
        <end position="49"/>
    </location>
</feature>
<evidence type="ECO:0000313" key="2">
    <source>
        <dbReference type="EMBL" id="MFC5728724.1"/>
    </source>
</evidence>
<proteinExistence type="predicted"/>
<keyword evidence="1" id="KW-0472">Membrane</keyword>
<name>A0ABW0ZHA3_9ACTN</name>
<protein>
    <recommendedName>
        <fullName evidence="4">DUF4129 domain-containing protein</fullName>
    </recommendedName>
</protein>
<dbReference type="Proteomes" id="UP001596072">
    <property type="component" value="Unassembled WGS sequence"/>
</dbReference>